<dbReference type="Gene3D" id="1.20.1280.50">
    <property type="match status" value="1"/>
</dbReference>
<feature type="compositionally biased region" description="Basic residues" evidence="5">
    <location>
        <begin position="116"/>
        <end position="127"/>
    </location>
</feature>
<dbReference type="InterPro" id="IPR042627">
    <property type="entry name" value="FBXW2"/>
</dbReference>
<proteinExistence type="predicted"/>
<name>F4Q8A2_CACFS</name>
<dbReference type="KEGG" id="dfa:DFA_09674"/>
<keyword evidence="4" id="KW-0175">Coiled coil</keyword>
<protein>
    <recommendedName>
        <fullName evidence="6">F-box domain-containing protein</fullName>
    </recommendedName>
</protein>
<keyword evidence="8" id="KW-1185">Reference proteome</keyword>
<dbReference type="Gene3D" id="2.130.10.10">
    <property type="entry name" value="YVTN repeat-like/Quinoprotein amine dehydrogenase"/>
    <property type="match status" value="1"/>
</dbReference>
<feature type="region of interest" description="Disordered" evidence="5">
    <location>
        <begin position="96"/>
        <end position="132"/>
    </location>
</feature>
<feature type="compositionally biased region" description="Low complexity" evidence="5">
    <location>
        <begin position="490"/>
        <end position="527"/>
    </location>
</feature>
<keyword evidence="1 3" id="KW-0853">WD repeat</keyword>
<evidence type="ECO:0000256" key="1">
    <source>
        <dbReference type="ARBA" id="ARBA00022574"/>
    </source>
</evidence>
<feature type="compositionally biased region" description="Acidic residues" evidence="5">
    <location>
        <begin position="253"/>
        <end position="279"/>
    </location>
</feature>
<dbReference type="Pfam" id="PF12937">
    <property type="entry name" value="F-box-like"/>
    <property type="match status" value="1"/>
</dbReference>
<gene>
    <name evidence="7" type="ORF">DFA_09674</name>
</gene>
<evidence type="ECO:0000256" key="3">
    <source>
        <dbReference type="PROSITE-ProRule" id="PRU00221"/>
    </source>
</evidence>
<dbReference type="InterPro" id="IPR036322">
    <property type="entry name" value="WD40_repeat_dom_sf"/>
</dbReference>
<feature type="coiled-coil region" evidence="4">
    <location>
        <begin position="318"/>
        <end position="369"/>
    </location>
</feature>
<feature type="compositionally biased region" description="Low complexity" evidence="5">
    <location>
        <begin position="193"/>
        <end position="216"/>
    </location>
</feature>
<dbReference type="OrthoDB" id="19711at2759"/>
<dbReference type="SUPFAM" id="SSF81383">
    <property type="entry name" value="F-box domain"/>
    <property type="match status" value="1"/>
</dbReference>
<dbReference type="AlphaFoldDB" id="F4Q8A2"/>
<dbReference type="Proteomes" id="UP000007797">
    <property type="component" value="Unassembled WGS sequence"/>
</dbReference>
<dbReference type="SMART" id="SM00320">
    <property type="entry name" value="WD40"/>
    <property type="match status" value="2"/>
</dbReference>
<dbReference type="PROSITE" id="PS50181">
    <property type="entry name" value="FBOX"/>
    <property type="match status" value="1"/>
</dbReference>
<dbReference type="InterPro" id="IPR015943">
    <property type="entry name" value="WD40/YVTN_repeat-like_dom_sf"/>
</dbReference>
<keyword evidence="2" id="KW-0677">Repeat</keyword>
<dbReference type="EMBL" id="GL883025">
    <property type="protein sequence ID" value="EGG16002.1"/>
    <property type="molecule type" value="Genomic_DNA"/>
</dbReference>
<evidence type="ECO:0000313" key="8">
    <source>
        <dbReference type="Proteomes" id="UP000007797"/>
    </source>
</evidence>
<dbReference type="RefSeq" id="XP_004352327.1">
    <property type="nucleotide sequence ID" value="XM_004352275.1"/>
</dbReference>
<evidence type="ECO:0000259" key="6">
    <source>
        <dbReference type="PROSITE" id="PS50181"/>
    </source>
</evidence>
<evidence type="ECO:0000256" key="5">
    <source>
        <dbReference type="SAM" id="MobiDB-lite"/>
    </source>
</evidence>
<evidence type="ECO:0000256" key="4">
    <source>
        <dbReference type="SAM" id="Coils"/>
    </source>
</evidence>
<feature type="region of interest" description="Disordered" evidence="5">
    <location>
        <begin position="182"/>
        <end position="216"/>
    </location>
</feature>
<evidence type="ECO:0000256" key="2">
    <source>
        <dbReference type="ARBA" id="ARBA00022737"/>
    </source>
</evidence>
<feature type="repeat" description="WD" evidence="3">
    <location>
        <begin position="574"/>
        <end position="599"/>
    </location>
</feature>
<dbReference type="InterPro" id="IPR019775">
    <property type="entry name" value="WD40_repeat_CS"/>
</dbReference>
<dbReference type="STRING" id="1054147.F4Q8A2"/>
<dbReference type="GeneID" id="14867915"/>
<sequence length="632" mass="69982">MNVVVSVIVVRRRRTIIIMIQNYGTIPTNQQQQQNNNSNQSIPTASLNANSITNFSSSSSAGSSSSSSLSSSWNSNSSGGSIMMLDGNINSGCPNPLLLINSSNNNNKKKLDGKDRKKKKREKRKKQSTISVTIDNPLHIGIEDGSSFSSNNNQQLLLSPQQESQRGSGSNLLVEYSPTLVGVQVNRPPPSPSSSSNNNNIISSSSLSALNTPSPSSFSYRGIHHPICPCSTLHQQQNKLLLLQQQQLQQIASEDDDFEDDDQDEDDDDDDLDDCGGDIDEEMAEDEMEPNRYSVGDQMDIDPIDSWYNGDPLVSEVLKDERETISNVEMRSSELEAVERTIKQLTETKQAIERDIRLHKLQLRTVQRKKNEYIKTIANSYISIAIRYNLAKNESRCLTLILPDEVMLHIFCFLTPMDLCSGVCRVSRKWRSLAFDISLWRDICLQRRLLDGSSFFDAPPPKSGSIGSGGGGGNSLFIHKKSMECDEKASSSSSSSNSPSLCPSPSTTLLSSPLSTTTSTTTTTTTTFDQQSPQISYGGSVWGDNWYVGEFRKDSNWRRGKYRTTVLRGHKEIGNKLLSGSTDSTIRLWDLKNGTHVNTIKGQSAVCCLKFTDSKLITGYEDSTIKIFDFSY</sequence>
<dbReference type="InterPro" id="IPR001810">
    <property type="entry name" value="F-box_dom"/>
</dbReference>
<organism evidence="7 8">
    <name type="scientific">Cavenderia fasciculata</name>
    <name type="common">Slime mold</name>
    <name type="synonym">Dictyostelium fasciculatum</name>
    <dbReference type="NCBI Taxonomy" id="261658"/>
    <lineage>
        <taxon>Eukaryota</taxon>
        <taxon>Amoebozoa</taxon>
        <taxon>Evosea</taxon>
        <taxon>Eumycetozoa</taxon>
        <taxon>Dictyostelia</taxon>
        <taxon>Acytosteliales</taxon>
        <taxon>Cavenderiaceae</taxon>
        <taxon>Cavenderia</taxon>
    </lineage>
</organism>
<dbReference type="SMART" id="SM00256">
    <property type="entry name" value="FBOX"/>
    <property type="match status" value="1"/>
</dbReference>
<dbReference type="InterPro" id="IPR036047">
    <property type="entry name" value="F-box-like_dom_sf"/>
</dbReference>
<dbReference type="PROSITE" id="PS00678">
    <property type="entry name" value="WD_REPEATS_1"/>
    <property type="match status" value="1"/>
</dbReference>
<dbReference type="PROSITE" id="PS50082">
    <property type="entry name" value="WD_REPEATS_2"/>
    <property type="match status" value="1"/>
</dbReference>
<accession>F4Q8A2</accession>
<feature type="region of interest" description="Disordered" evidence="5">
    <location>
        <begin position="488"/>
        <end position="531"/>
    </location>
</feature>
<reference evidence="8" key="1">
    <citation type="journal article" date="2011" name="Genome Res.">
        <title>Phylogeny-wide analysis of social amoeba genomes highlights ancient origins for complex intercellular communication.</title>
        <authorList>
            <person name="Heidel A.J."/>
            <person name="Lawal H.M."/>
            <person name="Felder M."/>
            <person name="Schilde C."/>
            <person name="Helps N.R."/>
            <person name="Tunggal B."/>
            <person name="Rivero F."/>
            <person name="John U."/>
            <person name="Schleicher M."/>
            <person name="Eichinger L."/>
            <person name="Platzer M."/>
            <person name="Noegel A.A."/>
            <person name="Schaap P."/>
            <person name="Gloeckner G."/>
        </authorList>
    </citation>
    <scope>NUCLEOTIDE SEQUENCE [LARGE SCALE GENOMIC DNA]</scope>
    <source>
        <strain evidence="8">SH3</strain>
    </source>
</reference>
<dbReference type="SUPFAM" id="SSF50978">
    <property type="entry name" value="WD40 repeat-like"/>
    <property type="match status" value="1"/>
</dbReference>
<feature type="domain" description="F-box" evidence="6">
    <location>
        <begin position="396"/>
        <end position="443"/>
    </location>
</feature>
<feature type="region of interest" description="Disordered" evidence="5">
    <location>
        <begin position="250"/>
        <end position="279"/>
    </location>
</feature>
<evidence type="ECO:0000313" key="7">
    <source>
        <dbReference type="EMBL" id="EGG16002.1"/>
    </source>
</evidence>
<dbReference type="PANTHER" id="PTHR44436">
    <property type="entry name" value="F-BOX/WD REPEAT-CONTAINING PROTEIN 2"/>
    <property type="match status" value="1"/>
</dbReference>
<dbReference type="InterPro" id="IPR001680">
    <property type="entry name" value="WD40_rpt"/>
</dbReference>
<dbReference type="PANTHER" id="PTHR44436:SF1">
    <property type="entry name" value="F-BOX_WD REPEAT-CONTAINING PROTEIN 2"/>
    <property type="match status" value="1"/>
</dbReference>